<accession>A0ABQ1Q713</accession>
<dbReference type="Pfam" id="PF07811">
    <property type="entry name" value="TadE"/>
    <property type="match status" value="1"/>
</dbReference>
<keyword evidence="1" id="KW-0812">Transmembrane</keyword>
<organism evidence="3 4">
    <name type="scientific">Nocardioides daphniae</name>
    <dbReference type="NCBI Taxonomy" id="402297"/>
    <lineage>
        <taxon>Bacteria</taxon>
        <taxon>Bacillati</taxon>
        <taxon>Actinomycetota</taxon>
        <taxon>Actinomycetes</taxon>
        <taxon>Propionibacteriales</taxon>
        <taxon>Nocardioidaceae</taxon>
        <taxon>Nocardioides</taxon>
    </lineage>
</organism>
<keyword evidence="4" id="KW-1185">Reference proteome</keyword>
<evidence type="ECO:0000256" key="1">
    <source>
        <dbReference type="SAM" id="Phobius"/>
    </source>
</evidence>
<reference evidence="4" key="1">
    <citation type="journal article" date="2019" name="Int. J. Syst. Evol. Microbiol.">
        <title>The Global Catalogue of Microorganisms (GCM) 10K type strain sequencing project: providing services to taxonomists for standard genome sequencing and annotation.</title>
        <authorList>
            <consortium name="The Broad Institute Genomics Platform"/>
            <consortium name="The Broad Institute Genome Sequencing Center for Infectious Disease"/>
            <person name="Wu L."/>
            <person name="Ma J."/>
        </authorList>
    </citation>
    <scope>NUCLEOTIDE SEQUENCE [LARGE SCALE GENOMIC DNA]</scope>
    <source>
        <strain evidence="4">CCM 7403</strain>
    </source>
</reference>
<keyword evidence="1" id="KW-0472">Membrane</keyword>
<dbReference type="EMBL" id="BMCK01000002">
    <property type="protein sequence ID" value="GGD15585.1"/>
    <property type="molecule type" value="Genomic_DNA"/>
</dbReference>
<feature type="domain" description="TadE-like" evidence="2">
    <location>
        <begin position="11"/>
        <end position="53"/>
    </location>
</feature>
<name>A0ABQ1Q713_9ACTN</name>
<evidence type="ECO:0000259" key="2">
    <source>
        <dbReference type="Pfam" id="PF07811"/>
    </source>
</evidence>
<evidence type="ECO:0000313" key="3">
    <source>
        <dbReference type="EMBL" id="GGD15585.1"/>
    </source>
</evidence>
<dbReference type="Proteomes" id="UP000630594">
    <property type="component" value="Unassembled WGS sequence"/>
</dbReference>
<proteinExistence type="predicted"/>
<dbReference type="InterPro" id="IPR012495">
    <property type="entry name" value="TadE-like_dom"/>
</dbReference>
<feature type="transmembrane region" description="Helical" evidence="1">
    <location>
        <begin position="12"/>
        <end position="36"/>
    </location>
</feature>
<sequence length="135" mass="14166">MSRLREHDERGSAVVDFVLVMVLLVPLVLGVMQLALVLHVRNTVALAASEGARHAAAWESTPSDGLVRTRDQWTGAVAERFVKATRIEVTDFAGTPAYRVEVDVAVPALGLGGPAVAFTVAGNAVIEPDPSGAVP</sequence>
<gene>
    <name evidence="3" type="ORF">GCM10007231_13260</name>
</gene>
<protein>
    <recommendedName>
        <fullName evidence="2">TadE-like domain-containing protein</fullName>
    </recommendedName>
</protein>
<evidence type="ECO:0000313" key="4">
    <source>
        <dbReference type="Proteomes" id="UP000630594"/>
    </source>
</evidence>
<comment type="caution">
    <text evidence="3">The sequence shown here is derived from an EMBL/GenBank/DDBJ whole genome shotgun (WGS) entry which is preliminary data.</text>
</comment>
<keyword evidence="1" id="KW-1133">Transmembrane helix</keyword>
<dbReference type="RefSeq" id="WP_229721458.1">
    <property type="nucleotide sequence ID" value="NZ_BMCK01000002.1"/>
</dbReference>